<dbReference type="CDD" id="cd05233">
    <property type="entry name" value="SDR_c"/>
    <property type="match status" value="1"/>
</dbReference>
<dbReference type="PANTHER" id="PTHR43639:SF1">
    <property type="entry name" value="SHORT-CHAIN DEHYDROGENASE_REDUCTASE FAMILY PROTEIN"/>
    <property type="match status" value="1"/>
</dbReference>
<dbReference type="AlphaFoldDB" id="A0A0D4BYS5"/>
<name>A0A0D4BYS5_9MICC</name>
<evidence type="ECO:0000313" key="3">
    <source>
        <dbReference type="EMBL" id="AJT41479.1"/>
    </source>
</evidence>
<dbReference type="KEGG" id="ari:UM93_08035"/>
<dbReference type="SUPFAM" id="SSF51735">
    <property type="entry name" value="NAD(P)-binding Rossmann-fold domains"/>
    <property type="match status" value="1"/>
</dbReference>
<proteinExistence type="inferred from homology"/>
<accession>A0A0D4BYS5</accession>
<dbReference type="RefSeq" id="WP_045074881.1">
    <property type="nucleotide sequence ID" value="NZ_CP011005.1"/>
</dbReference>
<dbReference type="Gene3D" id="3.40.50.720">
    <property type="entry name" value="NAD(P)-binding Rossmann-like Domain"/>
    <property type="match status" value="1"/>
</dbReference>
<evidence type="ECO:0000256" key="2">
    <source>
        <dbReference type="ARBA" id="ARBA00023002"/>
    </source>
</evidence>
<dbReference type="Pfam" id="PF13561">
    <property type="entry name" value="adh_short_C2"/>
    <property type="match status" value="1"/>
</dbReference>
<evidence type="ECO:0000256" key="1">
    <source>
        <dbReference type="ARBA" id="ARBA00006484"/>
    </source>
</evidence>
<protein>
    <submittedName>
        <fullName evidence="3">Short-chain dehydrogenase</fullName>
    </submittedName>
</protein>
<dbReference type="InterPro" id="IPR036291">
    <property type="entry name" value="NAD(P)-bd_dom_sf"/>
</dbReference>
<dbReference type="HOGENOM" id="CLU_010194_1_0_11"/>
<keyword evidence="2" id="KW-0560">Oxidoreductase</keyword>
<dbReference type="InterPro" id="IPR002347">
    <property type="entry name" value="SDR_fam"/>
</dbReference>
<keyword evidence="4" id="KW-1185">Reference proteome</keyword>
<organism evidence="3 4">
    <name type="scientific">Psychromicrobium lacuslunae</name>
    <dbReference type="NCBI Taxonomy" id="1618207"/>
    <lineage>
        <taxon>Bacteria</taxon>
        <taxon>Bacillati</taxon>
        <taxon>Actinomycetota</taxon>
        <taxon>Actinomycetes</taxon>
        <taxon>Micrococcales</taxon>
        <taxon>Micrococcaceae</taxon>
        <taxon>Psychromicrobium</taxon>
    </lineage>
</organism>
<dbReference type="Proteomes" id="UP000061839">
    <property type="component" value="Chromosome"/>
</dbReference>
<reference evidence="3 4" key="1">
    <citation type="journal article" date="2015" name="Genome Announc.">
        <title>Complete Genome Sequencing of Protease-Producing Novel Arthrobacter sp. Strain IHBB 11108 Using PacBio Single-Molecule Real-Time Sequencing Technology.</title>
        <authorList>
            <person name="Kiran S."/>
            <person name="Swarnkar M.K."/>
            <person name="Pal M."/>
            <person name="Thakur R."/>
            <person name="Tewari R."/>
            <person name="Singh A.K."/>
            <person name="Gulati A."/>
        </authorList>
    </citation>
    <scope>NUCLEOTIDE SEQUENCE [LARGE SCALE GENOMIC DNA]</scope>
    <source>
        <strain evidence="3 4">IHBB 11108</strain>
    </source>
</reference>
<dbReference type="PRINTS" id="PR00080">
    <property type="entry name" value="SDRFAMILY"/>
</dbReference>
<dbReference type="STRING" id="1618207.UM93_08035"/>
<dbReference type="PATRIC" id="fig|1618207.4.peg.1625"/>
<dbReference type="EMBL" id="CP011005">
    <property type="protein sequence ID" value="AJT41479.1"/>
    <property type="molecule type" value="Genomic_DNA"/>
</dbReference>
<gene>
    <name evidence="3" type="ORF">UM93_08035</name>
</gene>
<dbReference type="PANTHER" id="PTHR43639">
    <property type="entry name" value="OXIDOREDUCTASE, SHORT-CHAIN DEHYDROGENASE/REDUCTASE FAMILY (AFU_ORTHOLOGUE AFUA_5G02870)"/>
    <property type="match status" value="1"/>
</dbReference>
<sequence length="251" mass="25335">MTPRFIDQQVLVVGGGSGLGRAVAIAFAAEGAKVGLIGRTEETLRESLAALAGDGHALLTADITNAAEISTAVAELSETLGGLDVAVNTAGALLQPAPFGDVAAEQAAALFNTNVLGTWNAMSAEVQQLRRGHGGVIINFSSTIGAHRTVPGFAAYGASKAAVSAMSRAAALDHIREGIRIAVISPGASDTEMSFRSGESSDDRAARVAKTNPLGRIGSLQEIAAATLFLASEDSAFTVGADFVLDGGTSA</sequence>
<dbReference type="OrthoDB" id="517007at2"/>
<dbReference type="FunFam" id="3.40.50.720:FF:000084">
    <property type="entry name" value="Short-chain dehydrogenase reductase"/>
    <property type="match status" value="1"/>
</dbReference>
<evidence type="ECO:0000313" key="4">
    <source>
        <dbReference type="Proteomes" id="UP000061839"/>
    </source>
</evidence>
<comment type="similarity">
    <text evidence="1">Belongs to the short-chain dehydrogenases/reductases (SDR) family.</text>
</comment>
<dbReference type="PRINTS" id="PR00081">
    <property type="entry name" value="GDHRDH"/>
</dbReference>
<dbReference type="GO" id="GO:0016491">
    <property type="term" value="F:oxidoreductase activity"/>
    <property type="evidence" value="ECO:0007669"/>
    <property type="project" value="UniProtKB-KW"/>
</dbReference>